<protein>
    <submittedName>
        <fullName evidence="2">Uncharacterized protein</fullName>
    </submittedName>
</protein>
<accession>A0AAE9JAI4</accession>
<feature type="compositionally biased region" description="Low complexity" evidence="1">
    <location>
        <begin position="81"/>
        <end position="130"/>
    </location>
</feature>
<feature type="compositionally biased region" description="Basic and acidic residues" evidence="1">
    <location>
        <begin position="377"/>
        <end position="387"/>
    </location>
</feature>
<dbReference type="Proteomes" id="UP000829354">
    <property type="component" value="Chromosome III"/>
</dbReference>
<organism evidence="2 3">
    <name type="scientific">Caenorhabditis briggsae</name>
    <dbReference type="NCBI Taxonomy" id="6238"/>
    <lineage>
        <taxon>Eukaryota</taxon>
        <taxon>Metazoa</taxon>
        <taxon>Ecdysozoa</taxon>
        <taxon>Nematoda</taxon>
        <taxon>Chromadorea</taxon>
        <taxon>Rhabditida</taxon>
        <taxon>Rhabditina</taxon>
        <taxon>Rhabditomorpha</taxon>
        <taxon>Rhabditoidea</taxon>
        <taxon>Rhabditidae</taxon>
        <taxon>Peloderinae</taxon>
        <taxon>Caenorhabditis</taxon>
    </lineage>
</organism>
<reference evidence="2 3" key="1">
    <citation type="submission" date="2022-04" db="EMBL/GenBank/DDBJ databases">
        <title>Chromosome-level reference genomes for two strains of Caenorhabditis briggsae: an improved platform for comparative genomics.</title>
        <authorList>
            <person name="Stevens L."/>
            <person name="Andersen E."/>
        </authorList>
    </citation>
    <scope>NUCLEOTIDE SEQUENCE [LARGE SCALE GENOMIC DNA]</scope>
    <source>
        <strain evidence="2">VX34</strain>
        <tissue evidence="2">Whole-organism</tissue>
    </source>
</reference>
<name>A0AAE9JAI4_CAEBR</name>
<evidence type="ECO:0000256" key="1">
    <source>
        <dbReference type="SAM" id="MobiDB-lite"/>
    </source>
</evidence>
<gene>
    <name evidence="2" type="ORF">L5515_004060</name>
</gene>
<evidence type="ECO:0000313" key="3">
    <source>
        <dbReference type="Proteomes" id="UP000829354"/>
    </source>
</evidence>
<feature type="region of interest" description="Disordered" evidence="1">
    <location>
        <begin position="367"/>
        <end position="387"/>
    </location>
</feature>
<dbReference type="EMBL" id="CP092622">
    <property type="protein sequence ID" value="UMM23243.1"/>
    <property type="molecule type" value="Genomic_DNA"/>
</dbReference>
<feature type="region of interest" description="Disordered" evidence="1">
    <location>
        <begin position="1"/>
        <end position="134"/>
    </location>
</feature>
<proteinExistence type="predicted"/>
<sequence>MLFSGTSSGQSSYNTNSVQRDSTGSSSSNQPGYLPDYQGDRYTDPQRIADTQALNRAFFDSIGGAPSPPPETPAQQGMNGGSTASPTGSTTTTYAPTTSYGYSTQYYNPSSSSRTSSTGYSNPSSTYGSTQQQGTNQNFVAYDTTNQNSPYYYQRVPSTAQYNSVLGVNAGFPQNSNQNQLLRDQSSNQGYGMNQANNQQMYNTGYNNQGSQYQNQNQNQMYNNPQNTMTTTLMYASSTQQQPYQQQQQQYNNQQMNSNQQYNNQQYDNNMGYNNQHMYNPSTPQYSSSIPSPQYSADAISCCSQVSSTCCYQTQQGYNSNQQQQQPGNNLQYSPSVYHIQDVSVVVVSDPGVALTQSWLSLRNKRSTSTIPSRWEMPGDKDRRRPG</sequence>
<feature type="compositionally biased region" description="Polar residues" evidence="1">
    <location>
        <begin position="1"/>
        <end position="31"/>
    </location>
</feature>
<dbReference type="AlphaFoldDB" id="A0AAE9JAI4"/>
<evidence type="ECO:0000313" key="2">
    <source>
        <dbReference type="EMBL" id="UMM23243.1"/>
    </source>
</evidence>
<keyword evidence="3" id="KW-1185">Reference proteome</keyword>